<gene>
    <name evidence="7" type="ORF">METZ01_LOCUS145182</name>
</gene>
<feature type="transmembrane region" description="Helical" evidence="5">
    <location>
        <begin position="63"/>
        <end position="80"/>
    </location>
</feature>
<feature type="transmembrane region" description="Helical" evidence="5">
    <location>
        <begin position="195"/>
        <end position="213"/>
    </location>
</feature>
<dbReference type="InterPro" id="IPR037185">
    <property type="entry name" value="EmrE-like"/>
</dbReference>
<dbReference type="AlphaFoldDB" id="A0A381ZSR9"/>
<dbReference type="InterPro" id="IPR000620">
    <property type="entry name" value="EamA_dom"/>
</dbReference>
<dbReference type="GO" id="GO:0016020">
    <property type="term" value="C:membrane"/>
    <property type="evidence" value="ECO:0007669"/>
    <property type="project" value="UniProtKB-SubCell"/>
</dbReference>
<feature type="transmembrane region" description="Helical" evidence="5">
    <location>
        <begin position="113"/>
        <end position="131"/>
    </location>
</feature>
<evidence type="ECO:0000259" key="6">
    <source>
        <dbReference type="Pfam" id="PF00892"/>
    </source>
</evidence>
<dbReference type="PANTHER" id="PTHR22911">
    <property type="entry name" value="ACYL-MALONYL CONDENSING ENZYME-RELATED"/>
    <property type="match status" value="1"/>
</dbReference>
<protein>
    <recommendedName>
        <fullName evidence="6">EamA domain-containing protein</fullName>
    </recommendedName>
</protein>
<comment type="subcellular location">
    <subcellularLocation>
        <location evidence="1">Membrane</location>
        <topology evidence="1">Multi-pass membrane protein</topology>
    </subcellularLocation>
</comment>
<dbReference type="SUPFAM" id="SSF103481">
    <property type="entry name" value="Multidrug resistance efflux transporter EmrE"/>
    <property type="match status" value="2"/>
</dbReference>
<feature type="transmembrane region" description="Helical" evidence="5">
    <location>
        <begin position="137"/>
        <end position="155"/>
    </location>
</feature>
<feature type="transmembrane region" description="Helical" evidence="5">
    <location>
        <begin position="33"/>
        <end position="51"/>
    </location>
</feature>
<evidence type="ECO:0000256" key="5">
    <source>
        <dbReference type="SAM" id="Phobius"/>
    </source>
</evidence>
<reference evidence="7" key="1">
    <citation type="submission" date="2018-05" db="EMBL/GenBank/DDBJ databases">
        <authorList>
            <person name="Lanie J.A."/>
            <person name="Ng W.-L."/>
            <person name="Kazmierczak K.M."/>
            <person name="Andrzejewski T.M."/>
            <person name="Davidsen T.M."/>
            <person name="Wayne K.J."/>
            <person name="Tettelin H."/>
            <person name="Glass J.I."/>
            <person name="Rusch D."/>
            <person name="Podicherti R."/>
            <person name="Tsui H.-C.T."/>
            <person name="Winkler M.E."/>
        </authorList>
    </citation>
    <scope>NUCLEOTIDE SEQUENCE</scope>
</reference>
<feature type="domain" description="EamA" evidence="6">
    <location>
        <begin position="1"/>
        <end position="127"/>
    </location>
</feature>
<keyword evidence="3 5" id="KW-1133">Transmembrane helix</keyword>
<accession>A0A381ZSR9</accession>
<evidence type="ECO:0000256" key="4">
    <source>
        <dbReference type="ARBA" id="ARBA00023136"/>
    </source>
</evidence>
<dbReference type="Pfam" id="PF00892">
    <property type="entry name" value="EamA"/>
    <property type="match status" value="2"/>
</dbReference>
<feature type="transmembrane region" description="Helical" evidence="5">
    <location>
        <begin position="167"/>
        <end position="189"/>
    </location>
</feature>
<keyword evidence="4 5" id="KW-0472">Membrane</keyword>
<proteinExistence type="predicted"/>
<evidence type="ECO:0000313" key="7">
    <source>
        <dbReference type="EMBL" id="SVA92328.1"/>
    </source>
</evidence>
<evidence type="ECO:0000256" key="1">
    <source>
        <dbReference type="ARBA" id="ARBA00004141"/>
    </source>
</evidence>
<evidence type="ECO:0000256" key="3">
    <source>
        <dbReference type="ARBA" id="ARBA00022989"/>
    </source>
</evidence>
<name>A0A381ZSR9_9ZZZZ</name>
<dbReference type="PANTHER" id="PTHR22911:SF6">
    <property type="entry name" value="SOLUTE CARRIER FAMILY 35 MEMBER G1"/>
    <property type="match status" value="1"/>
</dbReference>
<feature type="transmembrane region" description="Helical" evidence="5">
    <location>
        <begin position="86"/>
        <end position="104"/>
    </location>
</feature>
<evidence type="ECO:0000256" key="2">
    <source>
        <dbReference type="ARBA" id="ARBA00022692"/>
    </source>
</evidence>
<feature type="domain" description="EamA" evidence="6">
    <location>
        <begin position="136"/>
        <end position="263"/>
    </location>
</feature>
<keyword evidence="2 5" id="KW-0812">Transmembrane</keyword>
<sequence>MLLAAALMTTMATLVRFVSEGMHPFQVAFCRNVIGLCMFIPFLLKVGTAPLKTQRIGQMALRGVFNAIAMLTYFLSLGLLPLSEVSALTFTVPLFVALMAVMFLKERIGPRRIASLVIGFSGALIILRPGIEIIDIGALYALISALTWAVAIIIIKHMSQTESSVTITIYGLFFLAIFTFPPAIFVWEWPNAEQYFWLFVLSAVGTVGQLLFVQSLKLADATLVMPFDFTKLIWASVFGFYIFAEIPTIWTICGGAVIFASSSYLTYREGKNTKPLDVV</sequence>
<dbReference type="EMBL" id="UINC01022525">
    <property type="protein sequence ID" value="SVA92328.1"/>
    <property type="molecule type" value="Genomic_DNA"/>
</dbReference>
<organism evidence="7">
    <name type="scientific">marine metagenome</name>
    <dbReference type="NCBI Taxonomy" id="408172"/>
    <lineage>
        <taxon>unclassified sequences</taxon>
        <taxon>metagenomes</taxon>
        <taxon>ecological metagenomes</taxon>
    </lineage>
</organism>